<dbReference type="EMBL" id="CAJNIZ010005914">
    <property type="protein sequence ID" value="CAE7245653.1"/>
    <property type="molecule type" value="Genomic_DNA"/>
</dbReference>
<evidence type="ECO:0000256" key="1">
    <source>
        <dbReference type="ARBA" id="ARBA00010617"/>
    </source>
</evidence>
<feature type="domain" description="Flavodoxin-like" evidence="9">
    <location>
        <begin position="222"/>
        <end position="373"/>
    </location>
</feature>
<accession>A0A812LTR0</accession>
<dbReference type="PANTHER" id="PTHR24291">
    <property type="entry name" value="CYTOCHROME P450 FAMILY 4"/>
    <property type="match status" value="1"/>
</dbReference>
<dbReference type="PRINTS" id="PR00465">
    <property type="entry name" value="EP450IV"/>
</dbReference>
<dbReference type="AlphaFoldDB" id="A0A812LTR0"/>
<dbReference type="PROSITE" id="PS50902">
    <property type="entry name" value="FLAVODOXIN_LIKE"/>
    <property type="match status" value="1"/>
</dbReference>
<dbReference type="OrthoDB" id="1470350at2759"/>
<dbReference type="Pfam" id="PF00258">
    <property type="entry name" value="Flavodoxin_1"/>
    <property type="match status" value="1"/>
</dbReference>
<dbReference type="InterPro" id="IPR008254">
    <property type="entry name" value="Flavodoxin/NO_synth"/>
</dbReference>
<keyword evidence="11" id="KW-1185">Reference proteome</keyword>
<dbReference type="PROSITE" id="PS00086">
    <property type="entry name" value="CYTOCHROME_P450"/>
    <property type="match status" value="1"/>
</dbReference>
<dbReference type="Gene3D" id="3.40.50.360">
    <property type="match status" value="1"/>
</dbReference>
<dbReference type="GO" id="GO:0020037">
    <property type="term" value="F:heme binding"/>
    <property type="evidence" value="ECO:0007669"/>
    <property type="project" value="InterPro"/>
</dbReference>
<dbReference type="GO" id="GO:0004497">
    <property type="term" value="F:monooxygenase activity"/>
    <property type="evidence" value="ECO:0007669"/>
    <property type="project" value="UniProtKB-KW"/>
</dbReference>
<keyword evidence="2 7" id="KW-0349">Heme</keyword>
<dbReference type="Gene3D" id="2.40.30.10">
    <property type="entry name" value="Translation factors"/>
    <property type="match status" value="1"/>
</dbReference>
<keyword evidence="6 8" id="KW-0503">Monooxygenase</keyword>
<feature type="binding site" description="axial binding residue" evidence="7">
    <location>
        <position position="110"/>
    </location>
    <ligand>
        <name>heme</name>
        <dbReference type="ChEBI" id="CHEBI:30413"/>
    </ligand>
    <ligandPart>
        <name>Fe</name>
        <dbReference type="ChEBI" id="CHEBI:18248"/>
    </ligandPart>
</feature>
<keyword evidence="5 7" id="KW-0408">Iron</keyword>
<dbReference type="InterPro" id="IPR029039">
    <property type="entry name" value="Flavoprotein-like_sf"/>
</dbReference>
<dbReference type="InterPro" id="IPR050196">
    <property type="entry name" value="Cytochrome_P450_Monoox"/>
</dbReference>
<evidence type="ECO:0000313" key="11">
    <source>
        <dbReference type="Proteomes" id="UP000649617"/>
    </source>
</evidence>
<dbReference type="GO" id="GO:0005506">
    <property type="term" value="F:iron ion binding"/>
    <property type="evidence" value="ECO:0007669"/>
    <property type="project" value="InterPro"/>
</dbReference>
<comment type="cofactor">
    <cofactor evidence="7">
        <name>heme</name>
        <dbReference type="ChEBI" id="CHEBI:30413"/>
    </cofactor>
</comment>
<comment type="similarity">
    <text evidence="1 8">Belongs to the cytochrome P450 family.</text>
</comment>
<dbReference type="GO" id="GO:0010181">
    <property type="term" value="F:FMN binding"/>
    <property type="evidence" value="ECO:0007669"/>
    <property type="project" value="InterPro"/>
</dbReference>
<comment type="caution">
    <text evidence="10">The sequence shown here is derived from an EMBL/GenBank/DDBJ whole genome shotgun (WGS) entry which is preliminary data.</text>
</comment>
<dbReference type="InterPro" id="IPR001128">
    <property type="entry name" value="Cyt_P450"/>
</dbReference>
<dbReference type="Proteomes" id="UP000649617">
    <property type="component" value="Unassembled WGS sequence"/>
</dbReference>
<evidence type="ECO:0000313" key="10">
    <source>
        <dbReference type="EMBL" id="CAE7245653.1"/>
    </source>
</evidence>
<dbReference type="PANTHER" id="PTHR24291:SF50">
    <property type="entry name" value="BIFUNCTIONAL ALBAFLAVENONE MONOOXYGENASE_TERPENE SYNTHASE"/>
    <property type="match status" value="1"/>
</dbReference>
<reference evidence="10" key="1">
    <citation type="submission" date="2021-02" db="EMBL/GenBank/DDBJ databases">
        <authorList>
            <person name="Dougan E. K."/>
            <person name="Rhodes N."/>
            <person name="Thang M."/>
            <person name="Chan C."/>
        </authorList>
    </citation>
    <scope>NUCLEOTIDE SEQUENCE</scope>
</reference>
<evidence type="ECO:0000256" key="4">
    <source>
        <dbReference type="ARBA" id="ARBA00023002"/>
    </source>
</evidence>
<proteinExistence type="inferred from homology"/>
<evidence type="ECO:0000256" key="7">
    <source>
        <dbReference type="PIRSR" id="PIRSR602403-1"/>
    </source>
</evidence>
<dbReference type="Pfam" id="PF00067">
    <property type="entry name" value="p450"/>
    <property type="match status" value="1"/>
</dbReference>
<evidence type="ECO:0000256" key="2">
    <source>
        <dbReference type="ARBA" id="ARBA00022617"/>
    </source>
</evidence>
<evidence type="ECO:0000256" key="3">
    <source>
        <dbReference type="ARBA" id="ARBA00022723"/>
    </source>
</evidence>
<dbReference type="InterPro" id="IPR017972">
    <property type="entry name" value="Cyt_P450_CS"/>
</dbReference>
<dbReference type="SUPFAM" id="SSF63380">
    <property type="entry name" value="Riboflavin synthase domain-like"/>
    <property type="match status" value="1"/>
</dbReference>
<dbReference type="GO" id="GO:0016705">
    <property type="term" value="F:oxidoreductase activity, acting on paired donors, with incorporation or reduction of molecular oxygen"/>
    <property type="evidence" value="ECO:0007669"/>
    <property type="project" value="InterPro"/>
</dbReference>
<dbReference type="InterPro" id="IPR017938">
    <property type="entry name" value="Riboflavin_synthase-like_b-brl"/>
</dbReference>
<evidence type="ECO:0000256" key="6">
    <source>
        <dbReference type="ARBA" id="ARBA00023033"/>
    </source>
</evidence>
<dbReference type="SUPFAM" id="SSF48264">
    <property type="entry name" value="Cytochrome P450"/>
    <property type="match status" value="1"/>
</dbReference>
<evidence type="ECO:0000256" key="5">
    <source>
        <dbReference type="ARBA" id="ARBA00023004"/>
    </source>
</evidence>
<evidence type="ECO:0000256" key="8">
    <source>
        <dbReference type="RuleBase" id="RU000461"/>
    </source>
</evidence>
<name>A0A812LTR0_SYMPI</name>
<protein>
    <submittedName>
        <fullName evidence="10">CYP102A5 protein</fullName>
    </submittedName>
</protein>
<dbReference type="InterPro" id="IPR036396">
    <property type="entry name" value="Cyt_P450_sf"/>
</dbReference>
<gene>
    <name evidence="10" type="primary">CYP102A5</name>
    <name evidence="10" type="ORF">SPIL2461_LOCUS4472</name>
</gene>
<dbReference type="InterPro" id="IPR002403">
    <property type="entry name" value="Cyt_P450_E_grp-IV"/>
</dbReference>
<keyword evidence="4 8" id="KW-0560">Oxidoreductase</keyword>
<dbReference type="Gene3D" id="1.10.630.10">
    <property type="entry name" value="Cytochrome P450"/>
    <property type="match status" value="1"/>
</dbReference>
<evidence type="ECO:0000259" key="9">
    <source>
        <dbReference type="PROSITE" id="PS50902"/>
    </source>
</evidence>
<keyword evidence="3 7" id="KW-0479">Metal-binding</keyword>
<organism evidence="10 11">
    <name type="scientific">Symbiodinium pilosum</name>
    <name type="common">Dinoflagellate</name>
    <dbReference type="NCBI Taxonomy" id="2952"/>
    <lineage>
        <taxon>Eukaryota</taxon>
        <taxon>Sar</taxon>
        <taxon>Alveolata</taxon>
        <taxon>Dinophyceae</taxon>
        <taxon>Suessiales</taxon>
        <taxon>Symbiodiniaceae</taxon>
        <taxon>Symbiodinium</taxon>
    </lineage>
</organism>
<dbReference type="SUPFAM" id="SSF52218">
    <property type="entry name" value="Flavoproteins"/>
    <property type="match status" value="1"/>
</dbReference>
<sequence>MNRLPTGEDLRRLKYMDMVVRETLRLCAPVQVAQRGLTQPVQCGEYTLLPGGHSGRGNSWIAIHIMGISLSKKYWGENHKEFIPERFEPEKLAKFHPFQFIPFGGGRRLCIGNLFAITQAKTLLSIMLRKFYVRIEPDKPVKIDPKDIATPLPASKGGGVWLNFTSRDYDEPAAAEFDTAPGALYESFLNEATAQSFAGQSFAKSLRPSAVGSFFAGPRPPLLVLWGGEFGTTLSAAQDFVSAAEQRNFPVELKALDEVKPAALLAGDVKSESGVVPVVLILVATYNGHPPPNAASFLKELAEVPAAEEGSSSLSFAVLGVGNSNWVSTFVKAAKDVEKGLIRAGANRMLPLEAADKNDAFERQLRTWRKVIFTQFASSPAELVREAEGESYAEAMAEQLKLETSGGSPATTMQANFTEKMGYQTCTVSINEELCMQSDASSPSVRQIVIDRPGGCSYACGDHLEVRPRRAEV</sequence>